<name>A0A835EWA5_9POAL</name>
<organism evidence="2 3">
    <name type="scientific">Digitaria exilis</name>
    <dbReference type="NCBI Taxonomy" id="1010633"/>
    <lineage>
        <taxon>Eukaryota</taxon>
        <taxon>Viridiplantae</taxon>
        <taxon>Streptophyta</taxon>
        <taxon>Embryophyta</taxon>
        <taxon>Tracheophyta</taxon>
        <taxon>Spermatophyta</taxon>
        <taxon>Magnoliopsida</taxon>
        <taxon>Liliopsida</taxon>
        <taxon>Poales</taxon>
        <taxon>Poaceae</taxon>
        <taxon>PACMAD clade</taxon>
        <taxon>Panicoideae</taxon>
        <taxon>Panicodae</taxon>
        <taxon>Paniceae</taxon>
        <taxon>Anthephorinae</taxon>
        <taxon>Digitaria</taxon>
    </lineage>
</organism>
<dbReference type="Proteomes" id="UP000636709">
    <property type="component" value="Unassembled WGS sequence"/>
</dbReference>
<feature type="compositionally biased region" description="Basic residues" evidence="1">
    <location>
        <begin position="51"/>
        <end position="62"/>
    </location>
</feature>
<comment type="caution">
    <text evidence="2">The sequence shown here is derived from an EMBL/GenBank/DDBJ whole genome shotgun (WGS) entry which is preliminary data.</text>
</comment>
<evidence type="ECO:0000313" key="3">
    <source>
        <dbReference type="Proteomes" id="UP000636709"/>
    </source>
</evidence>
<feature type="compositionally biased region" description="Low complexity" evidence="1">
    <location>
        <begin position="63"/>
        <end position="72"/>
    </location>
</feature>
<reference evidence="2" key="1">
    <citation type="submission" date="2020-07" db="EMBL/GenBank/DDBJ databases">
        <title>Genome sequence and genetic diversity analysis of an under-domesticated orphan crop, white fonio (Digitaria exilis).</title>
        <authorList>
            <person name="Bennetzen J.L."/>
            <person name="Chen S."/>
            <person name="Ma X."/>
            <person name="Wang X."/>
            <person name="Yssel A.E.J."/>
            <person name="Chaluvadi S.R."/>
            <person name="Johnson M."/>
            <person name="Gangashetty P."/>
            <person name="Hamidou F."/>
            <person name="Sanogo M.D."/>
            <person name="Zwaenepoel A."/>
            <person name="Wallace J."/>
            <person name="Van De Peer Y."/>
            <person name="Van Deynze A."/>
        </authorList>
    </citation>
    <scope>NUCLEOTIDE SEQUENCE</scope>
    <source>
        <tissue evidence="2">Leaves</tissue>
    </source>
</reference>
<protein>
    <submittedName>
        <fullName evidence="2">Uncharacterized protein</fullName>
    </submittedName>
</protein>
<sequence>MARVASRCAALLAQRRSLSAAVTVAEESAKKVGEKAVKLGTVAKDIAAPWRPRRRRRRRSGSRTRTPATTGR</sequence>
<gene>
    <name evidence="2" type="ORF">HU200_024776</name>
</gene>
<dbReference type="EMBL" id="JACEFO010001700">
    <property type="protein sequence ID" value="KAF8720005.1"/>
    <property type="molecule type" value="Genomic_DNA"/>
</dbReference>
<evidence type="ECO:0000256" key="1">
    <source>
        <dbReference type="SAM" id="MobiDB-lite"/>
    </source>
</evidence>
<evidence type="ECO:0000313" key="2">
    <source>
        <dbReference type="EMBL" id="KAF8720005.1"/>
    </source>
</evidence>
<accession>A0A835EWA5</accession>
<keyword evidence="3" id="KW-1185">Reference proteome</keyword>
<proteinExistence type="predicted"/>
<dbReference type="AlphaFoldDB" id="A0A835EWA5"/>
<feature type="region of interest" description="Disordered" evidence="1">
    <location>
        <begin position="45"/>
        <end position="72"/>
    </location>
</feature>